<protein>
    <submittedName>
        <fullName evidence="2">NoeD protein</fullName>
    </submittedName>
</protein>
<evidence type="ECO:0000313" key="3">
    <source>
        <dbReference type="Proteomes" id="UP000002526"/>
    </source>
</evidence>
<dbReference type="PATRIC" id="fig|224911.44.peg.1077"/>
<dbReference type="KEGG" id="bja:blr1633"/>
<gene>
    <name evidence="2" type="primary">noeD</name>
</gene>
<keyword evidence="3" id="KW-1185">Reference proteome</keyword>
<dbReference type="STRING" id="224911.AAV28_05070"/>
<evidence type="ECO:0000256" key="1">
    <source>
        <dbReference type="SAM" id="MobiDB-lite"/>
    </source>
</evidence>
<dbReference type="EnsemblBacteria" id="BAC46898">
    <property type="protein sequence ID" value="BAC46898"/>
    <property type="gene ID" value="BAC46898"/>
</dbReference>
<feature type="region of interest" description="Disordered" evidence="1">
    <location>
        <begin position="126"/>
        <end position="146"/>
    </location>
</feature>
<dbReference type="InParanoid" id="Q89TZ0"/>
<dbReference type="EMBL" id="BA000040">
    <property type="protein sequence ID" value="BAC46898.1"/>
    <property type="molecule type" value="Genomic_DNA"/>
</dbReference>
<proteinExistence type="predicted"/>
<dbReference type="Proteomes" id="UP000002526">
    <property type="component" value="Chromosome"/>
</dbReference>
<name>Q89TZ0_BRADU</name>
<evidence type="ECO:0000313" key="2">
    <source>
        <dbReference type="EMBL" id="BAC46898.1"/>
    </source>
</evidence>
<organism evidence="2 3">
    <name type="scientific">Bradyrhizobium diazoefficiens (strain JCM 10833 / BCRC 13528 / IAM 13628 / NBRC 14792 / USDA 110)</name>
    <dbReference type="NCBI Taxonomy" id="224911"/>
    <lineage>
        <taxon>Bacteria</taxon>
        <taxon>Pseudomonadati</taxon>
        <taxon>Pseudomonadota</taxon>
        <taxon>Alphaproteobacteria</taxon>
        <taxon>Hyphomicrobiales</taxon>
        <taxon>Nitrobacteraceae</taxon>
        <taxon>Bradyrhizobium</taxon>
    </lineage>
</organism>
<dbReference type="eggNOG" id="ENOG50319TR">
    <property type="taxonomic scope" value="Bacteria"/>
</dbReference>
<accession>Q89TZ0</accession>
<dbReference type="AlphaFoldDB" id="Q89TZ0"/>
<sequence>MPRSAQPDFDGSVLRALFIETNTESHARAGHQISPCAAAKVRYVHEQILAVAIVRPNELPALFNAVRHYCSGAHVCSTVLRLDIAAYYSGAAGALSVPNSAATSASEDERHHLNILTHLASQQTGGADQALEATSPPLTLPHLETR</sequence>
<reference evidence="3" key="1">
    <citation type="journal article" date="2002" name="DNA Res.">
        <title>Complete genomic sequence of nitrogen-fixing symbiotic bacterium Bradyrhizobium japonicum USDA110.</title>
        <authorList>
            <person name="Kaneko T."/>
            <person name="Nakamura Y."/>
            <person name="Sato S."/>
            <person name="Minamisawa K."/>
            <person name="Uchiumi T."/>
            <person name="Sasamoto S."/>
            <person name="Watanabe A."/>
            <person name="Idesawa K."/>
            <person name="Iriguchi M."/>
            <person name="Kawashima K."/>
            <person name="Kohara M."/>
            <person name="Matsumoto M."/>
            <person name="Shimpo S."/>
            <person name="Tsuruoka H."/>
            <person name="Wada T."/>
            <person name="Yamada M."/>
            <person name="Tabata S."/>
        </authorList>
    </citation>
    <scope>NUCLEOTIDE SEQUENCE [LARGE SCALE GENOMIC DNA]</scope>
    <source>
        <strain evidence="3">JCM 10833 / BCRC 13528 / IAM 13628 / NBRC 14792 / USDA 110</strain>
    </source>
</reference>
<dbReference type="HOGENOM" id="CLU_1773826_0_0_5"/>